<keyword evidence="2" id="KW-1185">Reference proteome</keyword>
<dbReference type="Proteomes" id="UP001054945">
    <property type="component" value="Unassembled WGS sequence"/>
</dbReference>
<proteinExistence type="predicted"/>
<dbReference type="EMBL" id="BPLR01020652">
    <property type="protein sequence ID" value="GIX81091.1"/>
    <property type="molecule type" value="Genomic_DNA"/>
</dbReference>
<organism evidence="1 2">
    <name type="scientific">Caerostris extrusa</name>
    <name type="common">Bark spider</name>
    <name type="synonym">Caerostris bankana</name>
    <dbReference type="NCBI Taxonomy" id="172846"/>
    <lineage>
        <taxon>Eukaryota</taxon>
        <taxon>Metazoa</taxon>
        <taxon>Ecdysozoa</taxon>
        <taxon>Arthropoda</taxon>
        <taxon>Chelicerata</taxon>
        <taxon>Arachnida</taxon>
        <taxon>Araneae</taxon>
        <taxon>Araneomorphae</taxon>
        <taxon>Entelegynae</taxon>
        <taxon>Araneoidea</taxon>
        <taxon>Araneidae</taxon>
        <taxon>Caerostris</taxon>
    </lineage>
</organism>
<accession>A0AAV4N9B4</accession>
<protein>
    <submittedName>
        <fullName evidence="1">Phosphatidylinositol-4-phosphate 3-kinase</fullName>
    </submittedName>
</protein>
<evidence type="ECO:0000313" key="1">
    <source>
        <dbReference type="EMBL" id="GIX81091.1"/>
    </source>
</evidence>
<comment type="caution">
    <text evidence="1">The sequence shown here is derived from an EMBL/GenBank/DDBJ whole genome shotgun (WGS) entry which is preliminary data.</text>
</comment>
<gene>
    <name evidence="1" type="primary">Pik3c2a</name>
    <name evidence="1" type="ORF">CEXT_564041</name>
</gene>
<sequence>MAAPPIPPKGGSDAWLRGNVVTDPHSWRADSQNLFTGGSQPKTCFNDNFSPVFSSSTKQSAKYLGIFQIMLHLYHHVHLQKLFKKVTKPSFDELNRVPPPPGSGQLYKNPSPDYDILHLDLLPVLSVLLLIVWEKRHCFKVMYLVILAQQNLEITWLMYSIAALLYHKLLNPLHLLIAYTKVNMGKKFSFLQDLKCSIANLHLIFQLHSA</sequence>
<dbReference type="AlphaFoldDB" id="A0AAV4N9B4"/>
<evidence type="ECO:0000313" key="2">
    <source>
        <dbReference type="Proteomes" id="UP001054945"/>
    </source>
</evidence>
<name>A0AAV4N9B4_CAEEX</name>
<reference evidence="1 2" key="1">
    <citation type="submission" date="2021-06" db="EMBL/GenBank/DDBJ databases">
        <title>Caerostris extrusa draft genome.</title>
        <authorList>
            <person name="Kono N."/>
            <person name="Arakawa K."/>
        </authorList>
    </citation>
    <scope>NUCLEOTIDE SEQUENCE [LARGE SCALE GENOMIC DNA]</scope>
</reference>